<dbReference type="Gramene" id="OQU80537">
    <property type="protein sequence ID" value="OQU80537"/>
    <property type="gene ID" value="SORBI_3007G141420"/>
</dbReference>
<reference evidence="3" key="2">
    <citation type="journal article" date="2018" name="Plant J.">
        <title>The Sorghum bicolor reference genome: improved assembly, gene annotations, a transcriptome atlas, and signatures of genome organization.</title>
        <authorList>
            <person name="McCormick R.F."/>
            <person name="Truong S.K."/>
            <person name="Sreedasyam A."/>
            <person name="Jenkins J."/>
            <person name="Shu S."/>
            <person name="Sims D."/>
            <person name="Kennedy M."/>
            <person name="Amirebrahimi M."/>
            <person name="Weers B.D."/>
            <person name="McKinley B."/>
            <person name="Mattison A."/>
            <person name="Morishige D.T."/>
            <person name="Grimwood J."/>
            <person name="Schmutz J."/>
            <person name="Mullet J.E."/>
        </authorList>
    </citation>
    <scope>NUCLEOTIDE SEQUENCE [LARGE SCALE GENOMIC DNA]</scope>
    <source>
        <strain evidence="3">cv. BTx623</strain>
    </source>
</reference>
<feature type="region of interest" description="Disordered" evidence="1">
    <location>
        <begin position="25"/>
        <end position="47"/>
    </location>
</feature>
<dbReference type="InParanoid" id="A0A1Z5R9Z5"/>
<organism evidence="2 3">
    <name type="scientific">Sorghum bicolor</name>
    <name type="common">Sorghum</name>
    <name type="synonym">Sorghum vulgare</name>
    <dbReference type="NCBI Taxonomy" id="4558"/>
    <lineage>
        <taxon>Eukaryota</taxon>
        <taxon>Viridiplantae</taxon>
        <taxon>Streptophyta</taxon>
        <taxon>Embryophyta</taxon>
        <taxon>Tracheophyta</taxon>
        <taxon>Spermatophyta</taxon>
        <taxon>Magnoliopsida</taxon>
        <taxon>Liliopsida</taxon>
        <taxon>Poales</taxon>
        <taxon>Poaceae</taxon>
        <taxon>PACMAD clade</taxon>
        <taxon>Panicoideae</taxon>
        <taxon>Andropogonodae</taxon>
        <taxon>Andropogoneae</taxon>
        <taxon>Sorghinae</taxon>
        <taxon>Sorghum</taxon>
    </lineage>
</organism>
<reference evidence="2 3" key="1">
    <citation type="journal article" date="2009" name="Nature">
        <title>The Sorghum bicolor genome and the diversification of grasses.</title>
        <authorList>
            <person name="Paterson A.H."/>
            <person name="Bowers J.E."/>
            <person name="Bruggmann R."/>
            <person name="Dubchak I."/>
            <person name="Grimwood J."/>
            <person name="Gundlach H."/>
            <person name="Haberer G."/>
            <person name="Hellsten U."/>
            <person name="Mitros T."/>
            <person name="Poliakov A."/>
            <person name="Schmutz J."/>
            <person name="Spannagl M."/>
            <person name="Tang H."/>
            <person name="Wang X."/>
            <person name="Wicker T."/>
            <person name="Bharti A.K."/>
            <person name="Chapman J."/>
            <person name="Feltus F.A."/>
            <person name="Gowik U."/>
            <person name="Grigoriev I.V."/>
            <person name="Lyons E."/>
            <person name="Maher C.A."/>
            <person name="Martis M."/>
            <person name="Narechania A."/>
            <person name="Otillar R.P."/>
            <person name="Penning B.W."/>
            <person name="Salamov A.A."/>
            <person name="Wang Y."/>
            <person name="Zhang L."/>
            <person name="Carpita N.C."/>
            <person name="Freeling M."/>
            <person name="Gingle A.R."/>
            <person name="Hash C.T."/>
            <person name="Keller B."/>
            <person name="Klein P."/>
            <person name="Kresovich S."/>
            <person name="McCann M.C."/>
            <person name="Ming R."/>
            <person name="Peterson D.G."/>
            <person name="Mehboob-ur-Rahman"/>
            <person name="Ware D."/>
            <person name="Westhoff P."/>
            <person name="Mayer K.F."/>
            <person name="Messing J."/>
            <person name="Rokhsar D.S."/>
        </authorList>
    </citation>
    <scope>NUCLEOTIDE SEQUENCE [LARGE SCALE GENOMIC DNA]</scope>
    <source>
        <strain evidence="3">cv. BTx623</strain>
    </source>
</reference>
<dbReference type="EMBL" id="CM000766">
    <property type="protein sequence ID" value="OQU80537.1"/>
    <property type="molecule type" value="Genomic_DNA"/>
</dbReference>
<sequence>MGTKLIVNCSNTSWTSSLIGYRTSPRPHATPTSSLGYMRPPRKPPGCSLRARPARAQPLTYHASNCWSPYMVAVRRSTVARRHPCRPLPSCLLGFLPDLVRASNSPPSELPPHRICLTQGEGTEMKLVLCMRKKQY</sequence>
<evidence type="ECO:0000313" key="3">
    <source>
        <dbReference type="Proteomes" id="UP000000768"/>
    </source>
</evidence>
<evidence type="ECO:0000256" key="1">
    <source>
        <dbReference type="SAM" id="MobiDB-lite"/>
    </source>
</evidence>
<dbReference type="Proteomes" id="UP000000768">
    <property type="component" value="Chromosome 7"/>
</dbReference>
<gene>
    <name evidence="2" type="ORF">SORBI_3007G141420</name>
</gene>
<evidence type="ECO:0000313" key="2">
    <source>
        <dbReference type="EMBL" id="OQU80537.1"/>
    </source>
</evidence>
<accession>A0A1Z5R9Z5</accession>
<keyword evidence="3" id="KW-1185">Reference proteome</keyword>
<name>A0A1Z5R9Z5_SORBI</name>
<proteinExistence type="predicted"/>
<protein>
    <submittedName>
        <fullName evidence="2">Uncharacterized protein</fullName>
    </submittedName>
</protein>
<dbReference type="AlphaFoldDB" id="A0A1Z5R9Z5"/>